<evidence type="ECO:0000313" key="1">
    <source>
        <dbReference type="EMBL" id="KAA1195727.1"/>
    </source>
</evidence>
<reference evidence="1 2" key="1">
    <citation type="submission" date="2019-09" db="EMBL/GenBank/DDBJ databases">
        <title>Whole genome sequence of Photorhabdus heterorhabditis strain ETL (Enterobacteriales: Enterobacteriaceae) a bacterial symbiont of Heterorhabditis zealandica strain ETL (Rhabditida: Heterorhabditidae).</title>
        <authorList>
            <person name="Lulamba T.E."/>
            <person name="Serepa-Dlamini M.H."/>
        </authorList>
    </citation>
    <scope>NUCLEOTIDE SEQUENCE [LARGE SCALE GENOMIC DNA]</scope>
    <source>
        <strain evidence="1 2">ETL</strain>
    </source>
</reference>
<evidence type="ECO:0000313" key="2">
    <source>
        <dbReference type="Proteomes" id="UP000322184"/>
    </source>
</evidence>
<evidence type="ECO:0008006" key="3">
    <source>
        <dbReference type="Google" id="ProtNLM"/>
    </source>
</evidence>
<organism evidence="1 2">
    <name type="scientific">Photorhabdus heterorhabditis</name>
    <dbReference type="NCBI Taxonomy" id="880156"/>
    <lineage>
        <taxon>Bacteria</taxon>
        <taxon>Pseudomonadati</taxon>
        <taxon>Pseudomonadota</taxon>
        <taxon>Gammaproteobacteria</taxon>
        <taxon>Enterobacterales</taxon>
        <taxon>Morganellaceae</taxon>
        <taxon>Photorhabdus</taxon>
    </lineage>
</organism>
<dbReference type="Proteomes" id="UP000322184">
    <property type="component" value="Unassembled WGS sequence"/>
</dbReference>
<dbReference type="RefSeq" id="WP_149615918.1">
    <property type="nucleotide sequence ID" value="NZ_CAWPFF010000001.1"/>
</dbReference>
<gene>
    <name evidence="1" type="ORF">F0L16_01005</name>
</gene>
<protein>
    <recommendedName>
        <fullName evidence="3">Phosphoribosyltransferase</fullName>
    </recommendedName>
</protein>
<comment type="caution">
    <text evidence="1">The sequence shown here is derived from an EMBL/GenBank/DDBJ whole genome shotgun (WGS) entry which is preliminary data.</text>
</comment>
<name>A0A5B0XB76_9GAMM</name>
<dbReference type="EMBL" id="VTUW01000001">
    <property type="protein sequence ID" value="KAA1195727.1"/>
    <property type="molecule type" value="Genomic_DNA"/>
</dbReference>
<sequence>MTYRLTKIDELSRRDHYYLAEDDTCYFYGEYTARKGYAYSETNRLIINLKKSVLQRTEEHYKHKQQAINKIAEMLSHISTLQRLTFVPIPPSKCKTDIGYDDRLISILNQCKCSNPELDFRELVTQKHSTIAAHSTKNRPSPEEIILNYQFNIELVKGVRNVVVIFDDVLTAGSHYKAMKMVIKNHLPQVQIVGLFVARTVREAEINWFNEC</sequence>
<proteinExistence type="predicted"/>
<dbReference type="AlphaFoldDB" id="A0A5B0XB76"/>
<accession>A0A5B0XB76</accession>